<name>A0A2U2JE09_9FLAO</name>
<dbReference type="Pfam" id="PF04993">
    <property type="entry name" value="TfoX_N"/>
    <property type="match status" value="1"/>
</dbReference>
<dbReference type="AlphaFoldDB" id="A0A2U2JE09"/>
<keyword evidence="3" id="KW-1185">Reference proteome</keyword>
<dbReference type="InterPro" id="IPR007076">
    <property type="entry name" value="TfoX_N"/>
</dbReference>
<evidence type="ECO:0000259" key="1">
    <source>
        <dbReference type="Pfam" id="PF04993"/>
    </source>
</evidence>
<proteinExistence type="predicted"/>
<comment type="caution">
    <text evidence="2">The sequence shown here is derived from an EMBL/GenBank/DDBJ whole genome shotgun (WGS) entry which is preliminary data.</text>
</comment>
<dbReference type="Proteomes" id="UP000245670">
    <property type="component" value="Unassembled WGS sequence"/>
</dbReference>
<keyword evidence="2" id="KW-0808">Transferase</keyword>
<evidence type="ECO:0000313" key="2">
    <source>
        <dbReference type="EMBL" id="PWG06554.1"/>
    </source>
</evidence>
<dbReference type="GO" id="GO:0032259">
    <property type="term" value="P:methylation"/>
    <property type="evidence" value="ECO:0007669"/>
    <property type="project" value="UniProtKB-KW"/>
</dbReference>
<dbReference type="SUPFAM" id="SSF159894">
    <property type="entry name" value="YgaC/TfoX-N like"/>
    <property type="match status" value="1"/>
</dbReference>
<accession>A0A2U2JE09</accession>
<organism evidence="2 3">
    <name type="scientific">Polaribacter aquimarinus</name>
    <dbReference type="NCBI Taxonomy" id="2100726"/>
    <lineage>
        <taxon>Bacteria</taxon>
        <taxon>Pseudomonadati</taxon>
        <taxon>Bacteroidota</taxon>
        <taxon>Flavobacteriia</taxon>
        <taxon>Flavobacteriales</taxon>
        <taxon>Flavobacteriaceae</taxon>
    </lineage>
</organism>
<dbReference type="Gene3D" id="3.30.1460.30">
    <property type="entry name" value="YgaC/TfoX-N like chaperone"/>
    <property type="match status" value="1"/>
</dbReference>
<sequence>MAYNEFLADRVSMFFKDKNVNFFEKKMFGGLCFMVDEKMCVGIVKDELMARINPDIYEESLLKEGCNKMNFTGRPMKGYVFLTDETIDLDEDLHYWLQLALDFNPLAKASKKRKSS</sequence>
<protein>
    <submittedName>
        <fullName evidence="2">RNA methyltransferase</fullName>
    </submittedName>
</protein>
<feature type="domain" description="TfoX N-terminal" evidence="1">
    <location>
        <begin position="24"/>
        <end position="103"/>
    </location>
</feature>
<dbReference type="EMBL" id="QFFG01000001">
    <property type="protein sequence ID" value="PWG06554.1"/>
    <property type="molecule type" value="Genomic_DNA"/>
</dbReference>
<dbReference type="OrthoDB" id="214902at2"/>
<gene>
    <name evidence="2" type="ORF">DIS07_01590</name>
</gene>
<dbReference type="RefSeq" id="WP_109403462.1">
    <property type="nucleotide sequence ID" value="NZ_QFFG01000001.1"/>
</dbReference>
<dbReference type="GO" id="GO:0008168">
    <property type="term" value="F:methyltransferase activity"/>
    <property type="evidence" value="ECO:0007669"/>
    <property type="project" value="UniProtKB-KW"/>
</dbReference>
<reference evidence="2 3" key="1">
    <citation type="submission" date="2018-05" db="EMBL/GenBank/DDBJ databases">
        <title>Polaribacter aquimarinus sp. nov., isolated from sediment in a sediment of sea.</title>
        <authorList>
            <person name="Lu D."/>
        </authorList>
    </citation>
    <scope>NUCLEOTIDE SEQUENCE [LARGE SCALE GENOMIC DNA]</scope>
    <source>
        <strain evidence="2 3">ZY113</strain>
    </source>
</reference>
<evidence type="ECO:0000313" key="3">
    <source>
        <dbReference type="Proteomes" id="UP000245670"/>
    </source>
</evidence>
<keyword evidence="2" id="KW-0489">Methyltransferase</keyword>